<sequence length="149" mass="17057">MLTVYVDMDDVLCDYSTKIREKKAKSSATSYPQSEPGFFRSLEPIEGALSAIEQLRSRKDIDLYILTAPSTKNPLSYTEKRLWIEDKFGYEMTSNLIICSNKGLLKGDVLIDDHSNGRGQEHFEGKLIHFGQSDYPNWEAVLEYFTAQF</sequence>
<comment type="similarity">
    <text evidence="1">Belongs to the 5'(3')-deoxyribonucleotidase family.</text>
</comment>
<dbReference type="InterPro" id="IPR010708">
    <property type="entry name" value="5'(3')-deoxyribonucleotidase"/>
</dbReference>
<dbReference type="Proteomes" id="UP000638462">
    <property type="component" value="Unassembled WGS sequence"/>
</dbReference>
<dbReference type="PANTHER" id="PTHR16504:SF4">
    <property type="entry name" value="5'(3')-DEOXYRIBONUCLEOTIDASE"/>
    <property type="match status" value="1"/>
</dbReference>
<dbReference type="EMBL" id="BMIT01000001">
    <property type="protein sequence ID" value="GGE79803.1"/>
    <property type="molecule type" value="Genomic_DNA"/>
</dbReference>
<proteinExistence type="inferred from homology"/>
<gene>
    <name evidence="2" type="ORF">GCM10008027_00590</name>
</gene>
<name>A0ABQ1T3R8_9GAMM</name>
<dbReference type="Pfam" id="PF06941">
    <property type="entry name" value="NT5C"/>
    <property type="match status" value="1"/>
</dbReference>
<dbReference type="RefSeq" id="WP_036967298.1">
    <property type="nucleotide sequence ID" value="NZ_BMIT01000001.1"/>
</dbReference>
<organism evidence="2 3">
    <name type="scientific">Pseudoalteromonas gelatinilytica</name>
    <dbReference type="NCBI Taxonomy" id="1703256"/>
    <lineage>
        <taxon>Bacteria</taxon>
        <taxon>Pseudomonadati</taxon>
        <taxon>Pseudomonadota</taxon>
        <taxon>Gammaproteobacteria</taxon>
        <taxon>Alteromonadales</taxon>
        <taxon>Pseudoalteromonadaceae</taxon>
        <taxon>Pseudoalteromonas</taxon>
    </lineage>
</organism>
<evidence type="ECO:0000256" key="1">
    <source>
        <dbReference type="ARBA" id="ARBA00009589"/>
    </source>
</evidence>
<dbReference type="InterPro" id="IPR036412">
    <property type="entry name" value="HAD-like_sf"/>
</dbReference>
<protein>
    <submittedName>
        <fullName evidence="2">5'(3')-deoxyribonucleotidase</fullName>
    </submittedName>
</protein>
<keyword evidence="3" id="KW-1185">Reference proteome</keyword>
<accession>A0ABQ1T3R8</accession>
<comment type="caution">
    <text evidence="2">The sequence shown here is derived from an EMBL/GenBank/DDBJ whole genome shotgun (WGS) entry which is preliminary data.</text>
</comment>
<evidence type="ECO:0000313" key="2">
    <source>
        <dbReference type="EMBL" id="GGE79803.1"/>
    </source>
</evidence>
<dbReference type="InterPro" id="IPR023214">
    <property type="entry name" value="HAD_sf"/>
</dbReference>
<dbReference type="PANTHER" id="PTHR16504">
    <property type="entry name" value="5'(3')-DEOXYRIBONUCLEOTIDASE"/>
    <property type="match status" value="1"/>
</dbReference>
<dbReference type="Gene3D" id="3.40.50.1000">
    <property type="entry name" value="HAD superfamily/HAD-like"/>
    <property type="match status" value="1"/>
</dbReference>
<evidence type="ECO:0000313" key="3">
    <source>
        <dbReference type="Proteomes" id="UP000638462"/>
    </source>
</evidence>
<dbReference type="SUPFAM" id="SSF56784">
    <property type="entry name" value="HAD-like"/>
    <property type="match status" value="1"/>
</dbReference>
<reference evidence="3" key="1">
    <citation type="journal article" date="2019" name="Int. J. Syst. Evol. Microbiol.">
        <title>The Global Catalogue of Microorganisms (GCM) 10K type strain sequencing project: providing services to taxonomists for standard genome sequencing and annotation.</title>
        <authorList>
            <consortium name="The Broad Institute Genomics Platform"/>
            <consortium name="The Broad Institute Genome Sequencing Center for Infectious Disease"/>
            <person name="Wu L."/>
            <person name="Ma J."/>
        </authorList>
    </citation>
    <scope>NUCLEOTIDE SEQUENCE [LARGE SCALE GENOMIC DNA]</scope>
    <source>
        <strain evidence="3">CGMCC 1.15394</strain>
    </source>
</reference>